<dbReference type="AlphaFoldDB" id="A0A9Q4DJT7"/>
<comment type="caution">
    <text evidence="1">The sequence shown here is derived from an EMBL/GenBank/DDBJ whole genome shotgun (WGS) entry which is preliminary data.</text>
</comment>
<sequence length="151" mass="17956">VDKWLNLLDGYFSVHEFSSREKIVFALLKAAPHVKDWWETYCEQKDETTGSLFSAAPTWNSFRDAIKEQYYPVKIYEEKYIKWTMLWQGRDQDVLEFIKFFHTLHTQLGIKDSELHLVLKYCGYPTQVHPGRDGVPRHLLAWHDVPIHCQD</sequence>
<evidence type="ECO:0008006" key="3">
    <source>
        <dbReference type="Google" id="ProtNLM"/>
    </source>
</evidence>
<dbReference type="RefSeq" id="WP_267991919.1">
    <property type="nucleotide sequence ID" value="NZ_JAPQFC010000295.1"/>
</dbReference>
<gene>
    <name evidence="1" type="ORF">OYG11_11420</name>
</gene>
<reference evidence="1" key="1">
    <citation type="journal article" date="2021" name="Vet Sci">
        <title>O-Serogroups and Pathovirotypes of Escherichia coli Isolated from Post-Weaning Piglets Showing Diarrhoea and/or Oedema in South Korea.</title>
        <authorList>
            <person name="Byun J.W."/>
            <person name="Moon B.Y."/>
            <person name="Do K.H."/>
            <person name="Lee K."/>
            <person name="Lee H.Y."/>
            <person name="Kim W.I."/>
            <person name="So B."/>
            <person name="Lee W.K."/>
        </authorList>
    </citation>
    <scope>NUCLEOTIDE SEQUENCE</scope>
    <source>
        <strain evidence="1">84/14</strain>
    </source>
</reference>
<proteinExistence type="predicted"/>
<organism evidence="1 2">
    <name type="scientific">Actinobacillus pleuropneumoniae</name>
    <name type="common">Haemophilus pleuropneumoniae</name>
    <dbReference type="NCBI Taxonomy" id="715"/>
    <lineage>
        <taxon>Bacteria</taxon>
        <taxon>Pseudomonadati</taxon>
        <taxon>Pseudomonadota</taxon>
        <taxon>Gammaproteobacteria</taxon>
        <taxon>Pasteurellales</taxon>
        <taxon>Pasteurellaceae</taxon>
        <taxon>Actinobacillus</taxon>
    </lineage>
</organism>
<dbReference type="EMBL" id="JAPQFC010000295">
    <property type="protein sequence ID" value="MCY6524811.1"/>
    <property type="molecule type" value="Genomic_DNA"/>
</dbReference>
<evidence type="ECO:0000313" key="1">
    <source>
        <dbReference type="EMBL" id="MCY6524811.1"/>
    </source>
</evidence>
<reference evidence="1" key="2">
    <citation type="submission" date="2022-12" db="EMBL/GenBank/DDBJ databases">
        <authorList>
            <person name="Kardos G."/>
            <person name="Sarkozi R."/>
            <person name="Laczko L."/>
            <person name="Marton S."/>
            <person name="Makrai L."/>
            <person name="Banyai K."/>
            <person name="Fodor L."/>
        </authorList>
    </citation>
    <scope>NUCLEOTIDE SEQUENCE</scope>
    <source>
        <strain evidence="1">84/14</strain>
    </source>
</reference>
<feature type="non-terminal residue" evidence="1">
    <location>
        <position position="1"/>
    </location>
</feature>
<accession>A0A9Q4DJT7</accession>
<dbReference type="Proteomes" id="UP001077788">
    <property type="component" value="Unassembled WGS sequence"/>
</dbReference>
<name>A0A9Q4DJT7_ACTPL</name>
<protein>
    <recommendedName>
        <fullName evidence="3">Retrotransposon gag domain-containing protein</fullName>
    </recommendedName>
</protein>
<evidence type="ECO:0000313" key="2">
    <source>
        <dbReference type="Proteomes" id="UP001077788"/>
    </source>
</evidence>